<dbReference type="Pfam" id="PF13489">
    <property type="entry name" value="Methyltransf_23"/>
    <property type="match status" value="1"/>
</dbReference>
<dbReference type="PANTHER" id="PTHR43861:SF1">
    <property type="entry name" value="TRANS-ACONITATE 2-METHYLTRANSFERASE"/>
    <property type="match status" value="1"/>
</dbReference>
<dbReference type="EMBL" id="CP038436">
    <property type="protein sequence ID" value="QBX56829.1"/>
    <property type="molecule type" value="Genomic_DNA"/>
</dbReference>
<evidence type="ECO:0000259" key="1">
    <source>
        <dbReference type="Pfam" id="PF12867"/>
    </source>
</evidence>
<evidence type="ECO:0000313" key="3">
    <source>
        <dbReference type="Proteomes" id="UP000294853"/>
    </source>
</evidence>
<sequence>MTIEPDTKDWTWVLERRCPECGFDAAAHGVEDLPKLLRDTTWLFGRALRGPDAAERPDPGTWSPLEYACHVRDVHTIFAERLRAMLAEDTPTFANWDQDETAVAEKYSEQDPQAVDVELVEAAGDVAGLYASVRTDQLGRRGVRSNGSEFTVETLGRYHLHDVVHHLHDIGWDPKGATVRAYDEFAAAYREGTSGMTEDVRHLLDRFAERAGHGARVLEIGSGGGRDALELEARGLVVHRTDISSGFVALLREAGQEAEVLDPLVDELGGPWDAVWASACLLHVEREDLPVVLRRLAEATRHGGVLHVGVKEGDGEAWSTHGSVTVPRRFVFWREEPLVETLRGAGWQVETVTRGTGTKGDSWLEILAERA</sequence>
<dbReference type="SUPFAM" id="SSF109854">
    <property type="entry name" value="DinB/YfiT-like putative metalloenzymes"/>
    <property type="match status" value="1"/>
</dbReference>
<dbReference type="Gene3D" id="1.20.120.450">
    <property type="entry name" value="dinb family like domain"/>
    <property type="match status" value="1"/>
</dbReference>
<organism evidence="2 3">
    <name type="scientific">Nocardioides seonyuensis</name>
    <dbReference type="NCBI Taxonomy" id="2518371"/>
    <lineage>
        <taxon>Bacteria</taxon>
        <taxon>Bacillati</taxon>
        <taxon>Actinomycetota</taxon>
        <taxon>Actinomycetes</taxon>
        <taxon>Propionibacteriales</taxon>
        <taxon>Nocardioidaceae</taxon>
        <taxon>Nocardioides</taxon>
    </lineage>
</organism>
<dbReference type="SUPFAM" id="SSF53335">
    <property type="entry name" value="S-adenosyl-L-methionine-dependent methyltransferases"/>
    <property type="match status" value="1"/>
</dbReference>
<name>A0A4P7IHG7_9ACTN</name>
<dbReference type="InterPro" id="IPR029063">
    <property type="entry name" value="SAM-dependent_MTases_sf"/>
</dbReference>
<dbReference type="AlphaFoldDB" id="A0A4P7IHG7"/>
<keyword evidence="2" id="KW-0489">Methyltransferase</keyword>
<dbReference type="Proteomes" id="UP000294853">
    <property type="component" value="Chromosome"/>
</dbReference>
<dbReference type="InterPro" id="IPR034660">
    <property type="entry name" value="DinB/YfiT-like"/>
</dbReference>
<evidence type="ECO:0000313" key="2">
    <source>
        <dbReference type="EMBL" id="QBX56829.1"/>
    </source>
</evidence>
<keyword evidence="3" id="KW-1185">Reference proteome</keyword>
<dbReference type="GO" id="GO:0008168">
    <property type="term" value="F:methyltransferase activity"/>
    <property type="evidence" value="ECO:0007669"/>
    <property type="project" value="UniProtKB-KW"/>
</dbReference>
<dbReference type="RefSeq" id="WP_135268814.1">
    <property type="nucleotide sequence ID" value="NZ_CP038436.1"/>
</dbReference>
<protein>
    <submittedName>
        <fullName evidence="2">Class I SAM-dependent methyltransferase</fullName>
    </submittedName>
</protein>
<dbReference type="PANTHER" id="PTHR43861">
    <property type="entry name" value="TRANS-ACONITATE 2-METHYLTRANSFERASE-RELATED"/>
    <property type="match status" value="1"/>
</dbReference>
<accession>A0A4P7IHG7</accession>
<keyword evidence="2" id="KW-0808">Transferase</keyword>
<dbReference type="Gene3D" id="3.40.50.150">
    <property type="entry name" value="Vaccinia Virus protein VP39"/>
    <property type="match status" value="1"/>
</dbReference>
<gene>
    <name evidence="2" type="ORF">EXE58_16135</name>
</gene>
<dbReference type="CDD" id="cd02440">
    <property type="entry name" value="AdoMet_MTases"/>
    <property type="match status" value="1"/>
</dbReference>
<dbReference type="GO" id="GO:0032259">
    <property type="term" value="P:methylation"/>
    <property type="evidence" value="ECO:0007669"/>
    <property type="project" value="UniProtKB-KW"/>
</dbReference>
<dbReference type="KEGG" id="nsn:EXE58_16135"/>
<dbReference type="Pfam" id="PF12867">
    <property type="entry name" value="DinB_2"/>
    <property type="match status" value="1"/>
</dbReference>
<proteinExistence type="predicted"/>
<reference evidence="2 3" key="1">
    <citation type="submission" date="2019-03" db="EMBL/GenBank/DDBJ databases">
        <title>Three New Species of Nocardioides, Nocardioides euryhalodurans sp. nov., Nocardioides seonyuensis sp. nov. and Nocardioides eburneoflavus sp. nov. Iolated from Soil.</title>
        <authorList>
            <person name="Roh S.G."/>
            <person name="Lee C."/>
            <person name="Kim M.-K."/>
            <person name="Kim S.B."/>
        </authorList>
    </citation>
    <scope>NUCLEOTIDE SEQUENCE [LARGE SCALE GENOMIC DNA]</scope>
    <source>
        <strain evidence="2 3">MMS17-SY207-3</strain>
    </source>
</reference>
<dbReference type="OrthoDB" id="3376896at2"/>
<feature type="domain" description="DinB-like" evidence="1">
    <location>
        <begin position="52"/>
        <end position="169"/>
    </location>
</feature>
<dbReference type="InterPro" id="IPR024775">
    <property type="entry name" value="DinB-like"/>
</dbReference>